<keyword evidence="2" id="KW-1185">Reference proteome</keyword>
<evidence type="ECO:0000313" key="2">
    <source>
        <dbReference type="Proteomes" id="UP001524501"/>
    </source>
</evidence>
<gene>
    <name evidence="1" type="ORF">NOF53_20690</name>
</gene>
<sequence>MKERTKGLSSAINDPTTSTEVVLRLGSILRSLLTADVPALSVAGPQHRVLLRPWVLSHKESIEHAFDQIRAQADPHADGHHADRSRYSPCRFAAARDRCAGYERSGRTSSTGTTFTAQR</sequence>
<reference evidence="1 2" key="1">
    <citation type="submission" date="2022-07" db="EMBL/GenBank/DDBJ databases">
        <title>Degradation activity of malathion, p-nitrophenol and potential low-temperature adaptation strategy of Rhodococcus sp. FXJ9.536.</title>
        <authorList>
            <person name="Huang J."/>
            <person name="Huang Y."/>
        </authorList>
    </citation>
    <scope>NUCLEOTIDE SEQUENCE [LARGE SCALE GENOMIC DNA]</scope>
    <source>
        <strain evidence="1 2">FXJ9.536</strain>
    </source>
</reference>
<accession>A0ABT1QGZ5</accession>
<protein>
    <submittedName>
        <fullName evidence="1">DUF2254 domain-containing protein</fullName>
    </submittedName>
</protein>
<dbReference type="Pfam" id="PF10011">
    <property type="entry name" value="DUF2254"/>
    <property type="match status" value="1"/>
</dbReference>
<organism evidence="1 2">
    <name type="scientific">Rhodococcus tibetensis</name>
    <dbReference type="NCBI Taxonomy" id="2965064"/>
    <lineage>
        <taxon>Bacteria</taxon>
        <taxon>Bacillati</taxon>
        <taxon>Actinomycetota</taxon>
        <taxon>Actinomycetes</taxon>
        <taxon>Mycobacteriales</taxon>
        <taxon>Nocardiaceae</taxon>
        <taxon>Rhodococcus</taxon>
    </lineage>
</organism>
<comment type="caution">
    <text evidence="1">The sequence shown here is derived from an EMBL/GenBank/DDBJ whole genome shotgun (WGS) entry which is preliminary data.</text>
</comment>
<dbReference type="InterPro" id="IPR018723">
    <property type="entry name" value="DUF2254_membrane"/>
</dbReference>
<evidence type="ECO:0000313" key="1">
    <source>
        <dbReference type="EMBL" id="MCQ4121553.1"/>
    </source>
</evidence>
<name>A0ABT1QGZ5_9NOCA</name>
<dbReference type="EMBL" id="JANFQF010000019">
    <property type="protein sequence ID" value="MCQ4121553.1"/>
    <property type="molecule type" value="Genomic_DNA"/>
</dbReference>
<proteinExistence type="predicted"/>
<dbReference type="Proteomes" id="UP001524501">
    <property type="component" value="Unassembled WGS sequence"/>
</dbReference>